<protein>
    <submittedName>
        <fullName evidence="2">Uncharacterized protein</fullName>
    </submittedName>
</protein>
<accession>A0A0A9DBY9</accession>
<name>A0A0A9DBY9_ARUDO</name>
<dbReference type="EMBL" id="GBRH01213697">
    <property type="protein sequence ID" value="JAD84198.1"/>
    <property type="molecule type" value="Transcribed_RNA"/>
</dbReference>
<evidence type="ECO:0000256" key="1">
    <source>
        <dbReference type="SAM" id="MobiDB-lite"/>
    </source>
</evidence>
<feature type="compositionally biased region" description="Basic and acidic residues" evidence="1">
    <location>
        <begin position="278"/>
        <end position="291"/>
    </location>
</feature>
<proteinExistence type="predicted"/>
<sequence length="291" mass="31876">MDGALNFDVLPDLRRGKSDSEVNKRADKSTLGIMDDPLKFNDFQWGTSTNSIWPEVGKSNSSSVGDPLQFHDLKVGKSGCSTSFIRREVGKSTFGNKGDSLRTGSQIMSLMKPPSQVEYPQSAPYGQPCSLRSSESRMTLDVSRRNNTVVDGSNGTFYASGNSGVSHFATELRTATQSCLSLETPQRKNPVWPHHWTESSGNSHPTNDDQIIMRAPAFEGQETMNGLLAYYISNAKGQRQASSNHHTGSSNDTVPVRNVTSDPGLQQDKSGTTGQQECKSRSQDRRDYRGS</sequence>
<feature type="compositionally biased region" description="Polar residues" evidence="1">
    <location>
        <begin position="239"/>
        <end position="277"/>
    </location>
</feature>
<feature type="region of interest" description="Disordered" evidence="1">
    <location>
        <begin position="239"/>
        <end position="291"/>
    </location>
</feature>
<reference evidence="2" key="1">
    <citation type="submission" date="2014-09" db="EMBL/GenBank/DDBJ databases">
        <authorList>
            <person name="Magalhaes I.L.F."/>
            <person name="Oliveira U."/>
            <person name="Santos F.R."/>
            <person name="Vidigal T.H.D.A."/>
            <person name="Brescovit A.D."/>
            <person name="Santos A.J."/>
        </authorList>
    </citation>
    <scope>NUCLEOTIDE SEQUENCE</scope>
    <source>
        <tissue evidence="2">Shoot tissue taken approximately 20 cm above the soil surface</tissue>
    </source>
</reference>
<dbReference type="AlphaFoldDB" id="A0A0A9DBY9"/>
<evidence type="ECO:0000313" key="2">
    <source>
        <dbReference type="EMBL" id="JAD84198.1"/>
    </source>
</evidence>
<feature type="region of interest" description="Disordered" evidence="1">
    <location>
        <begin position="184"/>
        <end position="209"/>
    </location>
</feature>
<organism evidence="2">
    <name type="scientific">Arundo donax</name>
    <name type="common">Giant reed</name>
    <name type="synonym">Donax arundinaceus</name>
    <dbReference type="NCBI Taxonomy" id="35708"/>
    <lineage>
        <taxon>Eukaryota</taxon>
        <taxon>Viridiplantae</taxon>
        <taxon>Streptophyta</taxon>
        <taxon>Embryophyta</taxon>
        <taxon>Tracheophyta</taxon>
        <taxon>Spermatophyta</taxon>
        <taxon>Magnoliopsida</taxon>
        <taxon>Liliopsida</taxon>
        <taxon>Poales</taxon>
        <taxon>Poaceae</taxon>
        <taxon>PACMAD clade</taxon>
        <taxon>Arundinoideae</taxon>
        <taxon>Arundineae</taxon>
        <taxon>Arundo</taxon>
    </lineage>
</organism>
<feature type="compositionally biased region" description="Polar residues" evidence="1">
    <location>
        <begin position="198"/>
        <end position="209"/>
    </location>
</feature>
<reference evidence="2" key="2">
    <citation type="journal article" date="2015" name="Data Brief">
        <title>Shoot transcriptome of the giant reed, Arundo donax.</title>
        <authorList>
            <person name="Barrero R.A."/>
            <person name="Guerrero F.D."/>
            <person name="Moolhuijzen P."/>
            <person name="Goolsby J.A."/>
            <person name="Tidwell J."/>
            <person name="Bellgard S.E."/>
            <person name="Bellgard M.I."/>
        </authorList>
    </citation>
    <scope>NUCLEOTIDE SEQUENCE</scope>
    <source>
        <tissue evidence="2">Shoot tissue taken approximately 20 cm above the soil surface</tissue>
    </source>
</reference>